<dbReference type="GO" id="GO:0005829">
    <property type="term" value="C:cytosol"/>
    <property type="evidence" value="ECO:0007669"/>
    <property type="project" value="TreeGrafter"/>
</dbReference>
<sequence length="344" mass="38624">MIIRTDRIGEVLLSTVATSAVKKVYPTARITFVTSEYSRPLLENNKDISEIICLDTYTKGQEIKRAFLFSKILKKKQFSTALILNPHKISHLACFFAGIPIRAGYNRKWPFLLTKKIQDNRDNGLKHEIEYTFEFLSACGIKSELIAPNLSVDKTAEQRVEKFLQEKGFLNNQHIIAIHPGASNPAKLWPKENYRDLALKLKNKFSARIIILGGNDEKPLGEWLSREIGEDSLNTAGAFDLKELTAIIKKSACFIGNDTGPAHIAASLNIPVITIFGRRIPGAGPKRWRPWGEKNIVFYEDADCGVCKDSLCDKSYRCLTLVTVKKVFTAASGILKNIIIKNRV</sequence>
<reference evidence="6 7" key="1">
    <citation type="submission" date="2015-02" db="EMBL/GenBank/DDBJ databases">
        <title>Single-cell genomics of uncultivated deep-branching MTB reveals a conserved set of magnetosome genes.</title>
        <authorList>
            <person name="Kolinko S."/>
            <person name="Richter M."/>
            <person name="Glockner F.O."/>
            <person name="Brachmann A."/>
            <person name="Schuler D."/>
        </authorList>
    </citation>
    <scope>NUCLEOTIDE SEQUENCE [LARGE SCALE GENOMIC DNA]</scope>
    <source>
        <strain evidence="6">SKK-01</strain>
    </source>
</reference>
<proteinExistence type="inferred from homology"/>
<comment type="catalytic activity">
    <reaction evidence="5">
        <text>an L-alpha-D-Hep-(1-&gt;5)-[alpha-Kdo-(2-&gt;4)]-alpha-Kdo-(2-&gt;6)-lipid A + ADP-L-glycero-beta-D-manno-heptose = an L-alpha-D-Hep-(1-&gt;3)-L-alpha-D-Hep-(1-&gt;5)-[alpha-Kdo-(2-&gt;4)]-alpha-Kdo-(2-&gt;6)-lipid A + ADP + H(+)</text>
        <dbReference type="Rhea" id="RHEA:74071"/>
        <dbReference type="ChEBI" id="CHEBI:15378"/>
        <dbReference type="ChEBI" id="CHEBI:61506"/>
        <dbReference type="ChEBI" id="CHEBI:193068"/>
        <dbReference type="ChEBI" id="CHEBI:193069"/>
        <dbReference type="ChEBI" id="CHEBI:456216"/>
        <dbReference type="EC" id="2.4.99.24"/>
    </reaction>
</comment>
<dbReference type="EC" id="2.4.99.24" evidence="4"/>
<dbReference type="InterPro" id="IPR002201">
    <property type="entry name" value="Glyco_trans_9"/>
</dbReference>
<keyword evidence="7" id="KW-1185">Reference proteome</keyword>
<evidence type="ECO:0000313" key="7">
    <source>
        <dbReference type="Proteomes" id="UP000033428"/>
    </source>
</evidence>
<dbReference type="Proteomes" id="UP000033428">
    <property type="component" value="Unassembled WGS sequence"/>
</dbReference>
<dbReference type="EMBL" id="JYNY01000524">
    <property type="protein sequence ID" value="KJJ83611.1"/>
    <property type="molecule type" value="Genomic_DNA"/>
</dbReference>
<dbReference type="NCBIfam" id="TIGR02195">
    <property type="entry name" value="heptsyl_trn_II"/>
    <property type="match status" value="1"/>
</dbReference>
<dbReference type="InterPro" id="IPR011910">
    <property type="entry name" value="RfaF"/>
</dbReference>
<comment type="similarity">
    <text evidence="3">Belongs to the glycosyltransferase 9 family.</text>
</comment>
<gene>
    <name evidence="6" type="ORF">OMAG_002520</name>
</gene>
<comment type="caution">
    <text evidence="6">The sequence shown here is derived from an EMBL/GenBank/DDBJ whole genome shotgun (WGS) entry which is preliminary data.</text>
</comment>
<dbReference type="SUPFAM" id="SSF53756">
    <property type="entry name" value="UDP-Glycosyltransferase/glycogen phosphorylase"/>
    <property type="match status" value="1"/>
</dbReference>
<dbReference type="GO" id="GO:0008713">
    <property type="term" value="F:ADP-heptose-lipopolysaccharide heptosyltransferase activity"/>
    <property type="evidence" value="ECO:0007669"/>
    <property type="project" value="UniProtKB-EC"/>
</dbReference>
<dbReference type="Pfam" id="PF01075">
    <property type="entry name" value="Glyco_transf_9"/>
    <property type="match status" value="1"/>
</dbReference>
<keyword evidence="1" id="KW-0328">Glycosyltransferase</keyword>
<dbReference type="InterPro" id="IPR051199">
    <property type="entry name" value="LPS_LOS_Heptosyltrfase"/>
</dbReference>
<dbReference type="GO" id="GO:0009244">
    <property type="term" value="P:lipopolysaccharide core region biosynthetic process"/>
    <property type="evidence" value="ECO:0007669"/>
    <property type="project" value="TreeGrafter"/>
</dbReference>
<evidence type="ECO:0000256" key="3">
    <source>
        <dbReference type="ARBA" id="ARBA00043995"/>
    </source>
</evidence>
<accession>A0A0F0CQ12</accession>
<evidence type="ECO:0000256" key="1">
    <source>
        <dbReference type="ARBA" id="ARBA00022676"/>
    </source>
</evidence>
<evidence type="ECO:0000256" key="4">
    <source>
        <dbReference type="ARBA" id="ARBA00044042"/>
    </source>
</evidence>
<dbReference type="PANTHER" id="PTHR30160">
    <property type="entry name" value="TETRAACYLDISACCHARIDE 4'-KINASE-RELATED"/>
    <property type="match status" value="1"/>
</dbReference>
<evidence type="ECO:0000313" key="6">
    <source>
        <dbReference type="EMBL" id="KJJ83611.1"/>
    </source>
</evidence>
<organism evidence="6 7">
    <name type="scientific">Candidatus Omnitrophus magneticus</name>
    <dbReference type="NCBI Taxonomy" id="1609969"/>
    <lineage>
        <taxon>Bacteria</taxon>
        <taxon>Pseudomonadati</taxon>
        <taxon>Candidatus Omnitrophota</taxon>
        <taxon>Candidatus Omnitrophus</taxon>
    </lineage>
</organism>
<dbReference type="Gene3D" id="3.40.50.2000">
    <property type="entry name" value="Glycogen Phosphorylase B"/>
    <property type="match status" value="2"/>
</dbReference>
<evidence type="ECO:0000256" key="2">
    <source>
        <dbReference type="ARBA" id="ARBA00022679"/>
    </source>
</evidence>
<dbReference type="AlphaFoldDB" id="A0A0F0CQ12"/>
<name>A0A0F0CQ12_9BACT</name>
<evidence type="ECO:0000256" key="5">
    <source>
        <dbReference type="ARBA" id="ARBA00047503"/>
    </source>
</evidence>
<dbReference type="CDD" id="cd03789">
    <property type="entry name" value="GT9_LPS_heptosyltransferase"/>
    <property type="match status" value="1"/>
</dbReference>
<keyword evidence="2 6" id="KW-0808">Transferase</keyword>
<protein>
    <recommendedName>
        <fullName evidence="4">lipopolysaccharide heptosyltransferase II</fullName>
        <ecNumber evidence="4">2.4.99.24</ecNumber>
    </recommendedName>
</protein>